<reference evidence="2" key="1">
    <citation type="submission" date="2024-05" db="EMBL/GenBank/DDBJ databases">
        <title>30 novel species of actinomycetes from the DSMZ collection.</title>
        <authorList>
            <person name="Nouioui I."/>
        </authorList>
    </citation>
    <scope>NUCLEOTIDE SEQUENCE</scope>
    <source>
        <strain evidence="2">DSM 41527</strain>
    </source>
</reference>
<evidence type="ECO:0000313" key="3">
    <source>
        <dbReference type="Proteomes" id="UP001180551"/>
    </source>
</evidence>
<dbReference type="Proteomes" id="UP001180551">
    <property type="component" value="Unassembled WGS sequence"/>
</dbReference>
<keyword evidence="1" id="KW-1133">Transmembrane helix</keyword>
<evidence type="ECO:0000256" key="1">
    <source>
        <dbReference type="SAM" id="Phobius"/>
    </source>
</evidence>
<feature type="transmembrane region" description="Helical" evidence="1">
    <location>
        <begin position="120"/>
        <end position="140"/>
    </location>
</feature>
<feature type="transmembrane region" description="Helical" evidence="1">
    <location>
        <begin position="6"/>
        <end position="29"/>
    </location>
</feature>
<feature type="transmembrane region" description="Helical" evidence="1">
    <location>
        <begin position="41"/>
        <end position="65"/>
    </location>
</feature>
<comment type="caution">
    <text evidence="2">The sequence shown here is derived from an EMBL/GenBank/DDBJ whole genome shotgun (WGS) entry which is preliminary data.</text>
</comment>
<dbReference type="RefSeq" id="WP_311624877.1">
    <property type="nucleotide sequence ID" value="NZ_JAVRFE010000023.1"/>
</dbReference>
<keyword evidence="1" id="KW-0812">Transmembrane</keyword>
<protein>
    <submittedName>
        <fullName evidence="2">Uncharacterized protein</fullName>
    </submittedName>
</protein>
<keyword evidence="3" id="KW-1185">Reference proteome</keyword>
<sequence>MAELLFLILAVAPLVAPCVFVIAATALALRAYRRLPGSGWHLPGVATCTLVVVMAGAAALGAYAWGVMSGFYVLDPDQMCAALGVPGDHIVTRETLPVSAQCVTSDGVGTELVPGWVNPVIFLGLALFVSGFVMGILAGVRRRRGRR</sequence>
<organism evidence="2 3">
    <name type="scientific">Streptomyces mooreae</name>
    <dbReference type="NCBI Taxonomy" id="3075523"/>
    <lineage>
        <taxon>Bacteria</taxon>
        <taxon>Bacillati</taxon>
        <taxon>Actinomycetota</taxon>
        <taxon>Actinomycetes</taxon>
        <taxon>Kitasatosporales</taxon>
        <taxon>Streptomycetaceae</taxon>
        <taxon>Streptomyces</taxon>
    </lineage>
</organism>
<dbReference type="EMBL" id="JAVRFE010000023">
    <property type="protein sequence ID" value="MDT0457764.1"/>
    <property type="molecule type" value="Genomic_DNA"/>
</dbReference>
<gene>
    <name evidence="2" type="ORF">RM550_18810</name>
</gene>
<name>A0ABU2T9Z5_9ACTN</name>
<proteinExistence type="predicted"/>
<evidence type="ECO:0000313" key="2">
    <source>
        <dbReference type="EMBL" id="MDT0457764.1"/>
    </source>
</evidence>
<keyword evidence="1" id="KW-0472">Membrane</keyword>
<accession>A0ABU2T9Z5</accession>